<dbReference type="InterPro" id="IPR007308">
    <property type="entry name" value="Rtr1/RPAP2_dom"/>
</dbReference>
<comment type="catalytic activity">
    <reaction evidence="10 12">
        <text>O-phospho-L-threonyl-[protein] + H2O = L-threonyl-[protein] + phosphate</text>
        <dbReference type="Rhea" id="RHEA:47004"/>
        <dbReference type="Rhea" id="RHEA-COMP:11060"/>
        <dbReference type="Rhea" id="RHEA-COMP:11605"/>
        <dbReference type="ChEBI" id="CHEBI:15377"/>
        <dbReference type="ChEBI" id="CHEBI:30013"/>
        <dbReference type="ChEBI" id="CHEBI:43474"/>
        <dbReference type="ChEBI" id="CHEBI:61977"/>
        <dbReference type="EC" id="3.1.3.16"/>
    </reaction>
</comment>
<comment type="subcellular location">
    <subcellularLocation>
        <location evidence="1 12">Nucleus</location>
    </subcellularLocation>
</comment>
<feature type="domain" description="RTR1-type" evidence="14">
    <location>
        <begin position="120"/>
        <end position="218"/>
    </location>
</feature>
<evidence type="ECO:0000313" key="15">
    <source>
        <dbReference type="EMBL" id="EST05240.1"/>
    </source>
</evidence>
<feature type="region of interest" description="Disordered" evidence="13">
    <location>
        <begin position="1"/>
        <end position="65"/>
    </location>
</feature>
<feature type="compositionally biased region" description="Low complexity" evidence="13">
    <location>
        <begin position="332"/>
        <end position="343"/>
    </location>
</feature>
<dbReference type="eggNOG" id="ENOG502SCU8">
    <property type="taxonomic scope" value="Eukaryota"/>
</dbReference>
<keyword evidence="8 12" id="KW-0539">Nucleus</keyword>
<keyword evidence="3 12" id="KW-0479">Metal-binding</keyword>
<dbReference type="PROSITE" id="PS51479">
    <property type="entry name" value="ZF_RTR1"/>
    <property type="match status" value="1"/>
</dbReference>
<dbReference type="GeneID" id="27421619"/>
<evidence type="ECO:0000256" key="5">
    <source>
        <dbReference type="ARBA" id="ARBA00022801"/>
    </source>
</evidence>
<dbReference type="Proteomes" id="UP000019377">
    <property type="component" value="Unassembled WGS sequence"/>
</dbReference>
<evidence type="ECO:0000256" key="3">
    <source>
        <dbReference type="ARBA" id="ARBA00022723"/>
    </source>
</evidence>
<comment type="function">
    <text evidence="12">Putative RNA polymerase II subunit B1 C-terminal domain (CTD) phosphatase involved in RNA polymerase II transcription regulation.</text>
</comment>
<keyword evidence="7 12" id="KW-0904">Protein phosphatase</keyword>
<dbReference type="AlphaFoldDB" id="V5EK54"/>
<evidence type="ECO:0000256" key="13">
    <source>
        <dbReference type="SAM" id="MobiDB-lite"/>
    </source>
</evidence>
<evidence type="ECO:0000256" key="6">
    <source>
        <dbReference type="ARBA" id="ARBA00022833"/>
    </source>
</evidence>
<evidence type="ECO:0000256" key="10">
    <source>
        <dbReference type="ARBA" id="ARBA00048336"/>
    </source>
</evidence>
<keyword evidence="4 12" id="KW-0863">Zinc-finger</keyword>
<evidence type="ECO:0000256" key="8">
    <source>
        <dbReference type="ARBA" id="ARBA00023242"/>
    </source>
</evidence>
<feature type="compositionally biased region" description="Low complexity" evidence="13">
    <location>
        <begin position="44"/>
        <end position="63"/>
    </location>
</feature>
<evidence type="ECO:0000256" key="1">
    <source>
        <dbReference type="ARBA" id="ARBA00004123"/>
    </source>
</evidence>
<evidence type="ECO:0000313" key="16">
    <source>
        <dbReference type="Proteomes" id="UP000019377"/>
    </source>
</evidence>
<protein>
    <recommendedName>
        <fullName evidence="12">RNA polymerase II subunit B1 CTD phosphatase RPAP2 homolog</fullName>
        <ecNumber evidence="12">3.1.3.16</ecNumber>
    </recommendedName>
</protein>
<evidence type="ECO:0000256" key="11">
    <source>
        <dbReference type="PROSITE-ProRule" id="PRU00812"/>
    </source>
</evidence>
<proteinExistence type="inferred from homology"/>
<dbReference type="GO" id="GO:0008270">
    <property type="term" value="F:zinc ion binding"/>
    <property type="evidence" value="ECO:0007669"/>
    <property type="project" value="UniProtKB-KW"/>
</dbReference>
<accession>V5EK54</accession>
<feature type="region of interest" description="Disordered" evidence="13">
    <location>
        <begin position="330"/>
        <end position="360"/>
    </location>
</feature>
<keyword evidence="5 12" id="KW-0378">Hydrolase</keyword>
<dbReference type="InterPro" id="IPR039693">
    <property type="entry name" value="Rtr1/RPAP2"/>
</dbReference>
<sequence>MVAPSASKPVTEPEEGSDFRKAPADTNRMPGSAASMKVLERSRTTPSASSAPTPTRPSTSKSAIQSLQPILDSTSTSAIQPTDIQLLTTSILSNQQRARLVLSHQERLIHTNPSLSQLKESLRILSSSSWGQVLEERHLAGHCAYPPCTNSAPTTGRGGEGRFRISLGAKSVKALEDVDLGEAGNTWDDVRGVFCGKACYARSEWVLRWVLSDGLVREEGTGGGGGKWEKMTSRGEVELLEDIEAENGGSFGEAMLDGMRVEAETARGASTAVPTPARGKDVSNLMGELTIVERPKGTSAPAAAAAASILRYASRATASRPLRIPKSVSISTAPAAATPAPTASTKEDEQDEPVLDPKLAAERSEIRRIMDLALDVRRDQRELGLLD</sequence>
<dbReference type="GO" id="GO:0008420">
    <property type="term" value="F:RNA polymerase II CTD heptapeptide repeat phosphatase activity"/>
    <property type="evidence" value="ECO:0007669"/>
    <property type="project" value="UniProtKB-UniRule"/>
</dbReference>
<dbReference type="PANTHER" id="PTHR14732:SF0">
    <property type="entry name" value="RNA POLYMERASE II SUBUNIT B1 CTD PHOSPHATASE RPAP2-RELATED"/>
    <property type="match status" value="1"/>
</dbReference>
<dbReference type="HOGENOM" id="CLU_580209_0_0_1"/>
<evidence type="ECO:0000259" key="14">
    <source>
        <dbReference type="PROSITE" id="PS51479"/>
    </source>
</evidence>
<evidence type="ECO:0000256" key="12">
    <source>
        <dbReference type="RuleBase" id="RU367080"/>
    </source>
</evidence>
<evidence type="ECO:0000256" key="9">
    <source>
        <dbReference type="ARBA" id="ARBA00047761"/>
    </source>
</evidence>
<comment type="catalytic activity">
    <reaction evidence="9 12">
        <text>O-phospho-L-seryl-[protein] + H2O = L-seryl-[protein] + phosphate</text>
        <dbReference type="Rhea" id="RHEA:20629"/>
        <dbReference type="Rhea" id="RHEA-COMP:9863"/>
        <dbReference type="Rhea" id="RHEA-COMP:11604"/>
        <dbReference type="ChEBI" id="CHEBI:15377"/>
        <dbReference type="ChEBI" id="CHEBI:29999"/>
        <dbReference type="ChEBI" id="CHEBI:43474"/>
        <dbReference type="ChEBI" id="CHEBI:83421"/>
        <dbReference type="EC" id="3.1.3.16"/>
    </reaction>
</comment>
<dbReference type="OMA" id="GNTWDDV"/>
<keyword evidence="16" id="KW-1185">Reference proteome</keyword>
<dbReference type="OrthoDB" id="2554538at2759"/>
<dbReference type="EMBL" id="KI545892">
    <property type="protein sequence ID" value="EST05240.1"/>
    <property type="molecule type" value="Genomic_DNA"/>
</dbReference>
<dbReference type="GO" id="GO:0005737">
    <property type="term" value="C:cytoplasm"/>
    <property type="evidence" value="ECO:0007669"/>
    <property type="project" value="TreeGrafter"/>
</dbReference>
<evidence type="ECO:0000256" key="2">
    <source>
        <dbReference type="ARBA" id="ARBA00005676"/>
    </source>
</evidence>
<gene>
    <name evidence="15" type="ORF">PSEUBRA_SCAF6g00788</name>
</gene>
<comment type="similarity">
    <text evidence="2 11 12">Belongs to the RPAP2 family.</text>
</comment>
<keyword evidence="6 12" id="KW-0862">Zinc</keyword>
<dbReference type="Gene3D" id="1.25.40.820">
    <property type="match status" value="1"/>
</dbReference>
<evidence type="ECO:0000256" key="7">
    <source>
        <dbReference type="ARBA" id="ARBA00022912"/>
    </source>
</evidence>
<reference evidence="16" key="1">
    <citation type="journal article" date="2013" name="Genome Announc.">
        <title>Draft genome sequence of Pseudozyma brasiliensis sp. nov. strain GHG001, a high producer of endo-1,4-xylanase isolated from an insect pest of sugarcane.</title>
        <authorList>
            <person name="Oliveira J.V.D.C."/>
            <person name="dos Santos R.A.C."/>
            <person name="Borges T.A."/>
            <person name="Riano-Pachon D.M."/>
            <person name="Goldman G.H."/>
        </authorList>
    </citation>
    <scope>NUCLEOTIDE SEQUENCE [LARGE SCALE GENOMIC DNA]</scope>
    <source>
        <strain evidence="16">GHG001</strain>
    </source>
</reference>
<dbReference type="PANTHER" id="PTHR14732">
    <property type="entry name" value="RNA POLYMERASE II SUBUNIT B1 CTD PHOSPHATASE RPAP2-RELATED"/>
    <property type="match status" value="1"/>
</dbReference>
<dbReference type="GO" id="GO:0043175">
    <property type="term" value="F:RNA polymerase core enzyme binding"/>
    <property type="evidence" value="ECO:0007669"/>
    <property type="project" value="UniProtKB-UniRule"/>
</dbReference>
<dbReference type="Pfam" id="PF04181">
    <property type="entry name" value="RPAP2_Rtr1"/>
    <property type="match status" value="1"/>
</dbReference>
<dbReference type="STRING" id="1365824.V5EK54"/>
<dbReference type="GO" id="GO:0005634">
    <property type="term" value="C:nucleus"/>
    <property type="evidence" value="ECO:0007669"/>
    <property type="project" value="UniProtKB-SubCell"/>
</dbReference>
<dbReference type="EC" id="3.1.3.16" evidence="12"/>
<name>V5EK54_KALBG</name>
<evidence type="ECO:0000256" key="4">
    <source>
        <dbReference type="ARBA" id="ARBA00022771"/>
    </source>
</evidence>
<organism evidence="15 16">
    <name type="scientific">Kalmanozyma brasiliensis (strain GHG001)</name>
    <name type="common">Yeast</name>
    <name type="synonym">Pseudozyma brasiliensis</name>
    <dbReference type="NCBI Taxonomy" id="1365824"/>
    <lineage>
        <taxon>Eukaryota</taxon>
        <taxon>Fungi</taxon>
        <taxon>Dikarya</taxon>
        <taxon>Basidiomycota</taxon>
        <taxon>Ustilaginomycotina</taxon>
        <taxon>Ustilaginomycetes</taxon>
        <taxon>Ustilaginales</taxon>
        <taxon>Ustilaginaceae</taxon>
        <taxon>Kalmanozyma</taxon>
    </lineage>
</organism>
<dbReference type="InterPro" id="IPR038534">
    <property type="entry name" value="Rtr1/RPAP2_sf"/>
</dbReference>